<dbReference type="AlphaFoldDB" id="A0A934Q441"/>
<evidence type="ECO:0000313" key="3">
    <source>
        <dbReference type="EMBL" id="MBK0394518.1"/>
    </source>
</evidence>
<organism evidence="3 4">
    <name type="scientific">Ramlibacter algicola</name>
    <dbReference type="NCBI Taxonomy" id="2795217"/>
    <lineage>
        <taxon>Bacteria</taxon>
        <taxon>Pseudomonadati</taxon>
        <taxon>Pseudomonadota</taxon>
        <taxon>Betaproteobacteria</taxon>
        <taxon>Burkholderiales</taxon>
        <taxon>Comamonadaceae</taxon>
        <taxon>Ramlibacter</taxon>
    </lineage>
</organism>
<accession>A0A934Q441</accession>
<dbReference type="Pfam" id="PF03795">
    <property type="entry name" value="YCII"/>
    <property type="match status" value="1"/>
</dbReference>
<dbReference type="SUPFAM" id="SSF54909">
    <property type="entry name" value="Dimeric alpha+beta barrel"/>
    <property type="match status" value="1"/>
</dbReference>
<dbReference type="Proteomes" id="UP000617041">
    <property type="component" value="Unassembled WGS sequence"/>
</dbReference>
<name>A0A934Q441_9BURK</name>
<dbReference type="RefSeq" id="WP_200789605.1">
    <property type="nucleotide sequence ID" value="NZ_JAEDAO010000001.1"/>
</dbReference>
<gene>
    <name evidence="3" type="ORF">I8E28_18080</name>
</gene>
<comment type="caution">
    <text evidence="3">The sequence shown here is derived from an EMBL/GenBank/DDBJ whole genome shotgun (WGS) entry which is preliminary data.</text>
</comment>
<evidence type="ECO:0000259" key="2">
    <source>
        <dbReference type="Pfam" id="PF03795"/>
    </source>
</evidence>
<dbReference type="InterPro" id="IPR005545">
    <property type="entry name" value="YCII"/>
</dbReference>
<dbReference type="EMBL" id="JAEDAO010000001">
    <property type="protein sequence ID" value="MBK0394518.1"/>
    <property type="molecule type" value="Genomic_DNA"/>
</dbReference>
<feature type="domain" description="YCII-related" evidence="2">
    <location>
        <begin position="1"/>
        <end position="115"/>
    </location>
</feature>
<dbReference type="PANTHER" id="PTHR35174">
    <property type="entry name" value="BLL7171 PROTEIN-RELATED"/>
    <property type="match status" value="1"/>
</dbReference>
<proteinExistence type="inferred from homology"/>
<protein>
    <submittedName>
        <fullName evidence="3">YciI family protein</fullName>
    </submittedName>
</protein>
<comment type="similarity">
    <text evidence="1">Belongs to the YciI family.</text>
</comment>
<evidence type="ECO:0000256" key="1">
    <source>
        <dbReference type="ARBA" id="ARBA00007689"/>
    </source>
</evidence>
<evidence type="ECO:0000313" key="4">
    <source>
        <dbReference type="Proteomes" id="UP000617041"/>
    </source>
</evidence>
<dbReference type="PANTHER" id="PTHR35174:SF4">
    <property type="entry name" value="BLL7163 PROTEIN"/>
    <property type="match status" value="1"/>
</dbReference>
<dbReference type="InterPro" id="IPR011008">
    <property type="entry name" value="Dimeric_a/b-barrel"/>
</dbReference>
<dbReference type="Gene3D" id="3.30.70.1060">
    <property type="entry name" value="Dimeric alpha+beta barrel"/>
    <property type="match status" value="1"/>
</dbReference>
<sequence>MRYMILVKATPMTERGEFPPEARAMMAEMGAYNDELARAGALLDAAGLKPSRDAWRVRWDANGQRVVDGPFTESKEVVCGYTLIQVRSREEALEWTRRFPNPMGHGQAAEIEVRPLYEHEDLDRLGLL</sequence>
<keyword evidence="4" id="KW-1185">Reference proteome</keyword>
<reference evidence="3" key="1">
    <citation type="submission" date="2020-12" db="EMBL/GenBank/DDBJ databases">
        <title>Ramlibacter sp. nov., isolated from a freshwater alga, Cryptomonas.</title>
        <authorList>
            <person name="Kim H.M."/>
            <person name="Jeon C.O."/>
        </authorList>
    </citation>
    <scope>NUCLEOTIDE SEQUENCE</scope>
    <source>
        <strain evidence="3">CrO1</strain>
    </source>
</reference>